<protein>
    <submittedName>
        <fullName evidence="1">Uncharacterized protein</fullName>
    </submittedName>
</protein>
<dbReference type="EMBL" id="JAUOQI010000005">
    <property type="protein sequence ID" value="MDO6577625.1"/>
    <property type="molecule type" value="Genomic_DNA"/>
</dbReference>
<name>A0AAW7Z1M0_9ALTE</name>
<dbReference type="RefSeq" id="WP_061996742.1">
    <property type="nucleotide sequence ID" value="NZ_JAUOQI010000005.1"/>
</dbReference>
<accession>A0AAW7Z1M0</accession>
<reference evidence="1" key="1">
    <citation type="submission" date="2023-07" db="EMBL/GenBank/DDBJ databases">
        <title>Genome content predicts the carbon catabolic preferences of heterotrophic bacteria.</title>
        <authorList>
            <person name="Gralka M."/>
        </authorList>
    </citation>
    <scope>NUCLEOTIDE SEQUENCE</scope>
    <source>
        <strain evidence="1">F2M12</strain>
    </source>
</reference>
<organism evidence="1 2">
    <name type="scientific">Alteromonas stellipolaris</name>
    <dbReference type="NCBI Taxonomy" id="233316"/>
    <lineage>
        <taxon>Bacteria</taxon>
        <taxon>Pseudomonadati</taxon>
        <taxon>Pseudomonadota</taxon>
        <taxon>Gammaproteobacteria</taxon>
        <taxon>Alteromonadales</taxon>
        <taxon>Alteromonadaceae</taxon>
        <taxon>Alteromonas/Salinimonas group</taxon>
        <taxon>Alteromonas</taxon>
    </lineage>
</organism>
<evidence type="ECO:0000313" key="2">
    <source>
        <dbReference type="Proteomes" id="UP001170717"/>
    </source>
</evidence>
<dbReference type="AlphaFoldDB" id="A0AAW7Z1M0"/>
<sequence>MLIIFQFSYTDSRRFLSQENSWLKKPSWPTPQNKHFIRYGGPTVKRLKGGANNIGEGTICSVNNTISFPRPPFISLAEADAPSKKKIIKCRRVFSRFYFDGLCSGKYEIGLRPELGKCVSLQTSSINSILDELLNTICSVKSTSKSKVEYKVGELEDALSFHYRLATTPNSWITENEIPNWWTIKGTPLIYIETEARDKLLIKSNGLNVPIYNNTIFFRQLWKKYANNKHFRVWHRHANSRLSVEELDRARKLRMILMRLHSDREALNSLLGNISEGHLRPQAKTPETDNLQLFISTAVSRIVRDEERVGSLSEELFSAVIETYEALSPGETDEVLQKIKLELNFRPQAFKKLNKLLNREAKKVRKTIVNKTQNFNINENYGIVNIEGKISHIFNEIGKINTNKTDAVEVKQLISKLASYVSEVSEKHADPDLVENLERVVAEVNTTNPKKEILNISFDGLIEAAQKIKDLGVPIISVVTQLKQVLIG</sequence>
<comment type="caution">
    <text evidence="1">The sequence shown here is derived from an EMBL/GenBank/DDBJ whole genome shotgun (WGS) entry which is preliminary data.</text>
</comment>
<gene>
    <name evidence="1" type="ORF">Q4527_09475</name>
</gene>
<proteinExistence type="predicted"/>
<evidence type="ECO:0000313" key="1">
    <source>
        <dbReference type="EMBL" id="MDO6577625.1"/>
    </source>
</evidence>
<dbReference type="Proteomes" id="UP001170717">
    <property type="component" value="Unassembled WGS sequence"/>
</dbReference>